<evidence type="ECO:0000313" key="3">
    <source>
        <dbReference type="Proteomes" id="UP000705867"/>
    </source>
</evidence>
<comment type="caution">
    <text evidence="2">The sequence shown here is derived from an EMBL/GenBank/DDBJ whole genome shotgun (WGS) entry which is preliminary data.</text>
</comment>
<evidence type="ECO:0008006" key="4">
    <source>
        <dbReference type="Google" id="ProtNLM"/>
    </source>
</evidence>
<reference evidence="2" key="2">
    <citation type="submission" date="2021-08" db="EMBL/GenBank/DDBJ databases">
        <authorList>
            <person name="Dalcin Martins P."/>
        </authorList>
    </citation>
    <scope>NUCLEOTIDE SEQUENCE</scope>
    <source>
        <strain evidence="2">MAG_39</strain>
    </source>
</reference>
<evidence type="ECO:0000313" key="2">
    <source>
        <dbReference type="EMBL" id="MBZ0154587.1"/>
    </source>
</evidence>
<dbReference type="PANTHER" id="PTHR33428:SF14">
    <property type="entry name" value="CARBOXYLESTERASE TYPE B DOMAIN-CONTAINING PROTEIN"/>
    <property type="match status" value="1"/>
</dbReference>
<accession>A0A953J4N1</accession>
<dbReference type="SUPFAM" id="SSF53474">
    <property type="entry name" value="alpha/beta-Hydrolases"/>
    <property type="match status" value="1"/>
</dbReference>
<reference evidence="2" key="1">
    <citation type="journal article" date="2021" name="bioRxiv">
        <title>Unraveling nitrogen, sulfur and carbon metabolic pathways and microbial community transcriptional responses to substrate deprivation and toxicity stresses in a bioreactor mimicking anoxic brackish coastal sediment conditions.</title>
        <authorList>
            <person name="Martins P.D."/>
            <person name="Echeveste M.J."/>
            <person name="Arshad A."/>
            <person name="Kurth J."/>
            <person name="Ouboter H."/>
            <person name="Jetten M.S.M."/>
            <person name="Welte C.U."/>
        </authorList>
    </citation>
    <scope>NUCLEOTIDE SEQUENCE</scope>
    <source>
        <strain evidence="2">MAG_39</strain>
    </source>
</reference>
<dbReference type="Gene3D" id="3.40.50.1820">
    <property type="entry name" value="alpha/beta hydrolase"/>
    <property type="match status" value="1"/>
</dbReference>
<keyword evidence="1" id="KW-0732">Signal</keyword>
<feature type="chain" id="PRO_5037843354" description="Alpha/beta hydrolase" evidence="1">
    <location>
        <begin position="26"/>
        <end position="334"/>
    </location>
</feature>
<evidence type="ECO:0000256" key="1">
    <source>
        <dbReference type="SAM" id="SignalP"/>
    </source>
</evidence>
<dbReference type="InterPro" id="IPR029058">
    <property type="entry name" value="AB_hydrolase_fold"/>
</dbReference>
<dbReference type="AlphaFoldDB" id="A0A953J4N1"/>
<feature type="signal peptide" evidence="1">
    <location>
        <begin position="1"/>
        <end position="25"/>
    </location>
</feature>
<name>A0A953J4N1_9BACT</name>
<dbReference type="PANTHER" id="PTHR33428">
    <property type="entry name" value="CHLOROPHYLLASE-2, CHLOROPLASTIC"/>
    <property type="match status" value="1"/>
</dbReference>
<sequence length="334" mass="36999">MKHFAAVFAGLIAVFLVLGTCTAYAAGSSPNAPKCFRFADEPVTISADYGEDGSYTTVYEQFENPLWSGGKPVTVFFPQERTDPAPVMFFSHGLGGYNWTGYRTLITHLVSKGFLVVFSPYPNSYGTPLDNYDTMWNGFEMATQKYASRMDLQKVGFLGHSYGAGAVPAMARRALEKGWGKQGAFMFPMAPWYVYDMTDAQMSSFPAYMKMIVQVYEEDTINDHRMAIDIFNSTTSIPMTEKAYYNVVPGTVGPADHTVPSDREVNDLDRLAIRKPLDALIDWAFNIGDPCGGKSYALDVQGEHFQHTVTDTPSPVAAESTYLQAWSSAVNPRR</sequence>
<organism evidence="2 3">
    <name type="scientific">Candidatus Nitrobium versatile</name>
    <dbReference type="NCBI Taxonomy" id="2884831"/>
    <lineage>
        <taxon>Bacteria</taxon>
        <taxon>Pseudomonadati</taxon>
        <taxon>Nitrospirota</taxon>
        <taxon>Nitrospiria</taxon>
        <taxon>Nitrospirales</taxon>
        <taxon>Nitrospiraceae</taxon>
        <taxon>Candidatus Nitrobium</taxon>
    </lineage>
</organism>
<dbReference type="EMBL" id="JAIOIV010000001">
    <property type="protein sequence ID" value="MBZ0154587.1"/>
    <property type="molecule type" value="Genomic_DNA"/>
</dbReference>
<proteinExistence type="predicted"/>
<dbReference type="Proteomes" id="UP000705867">
    <property type="component" value="Unassembled WGS sequence"/>
</dbReference>
<gene>
    <name evidence="2" type="ORF">K8I29_00040</name>
</gene>
<protein>
    <recommendedName>
        <fullName evidence="4">Alpha/beta hydrolase</fullName>
    </recommendedName>
</protein>